<evidence type="ECO:0008006" key="3">
    <source>
        <dbReference type="Google" id="ProtNLM"/>
    </source>
</evidence>
<evidence type="ECO:0000313" key="1">
    <source>
        <dbReference type="EMBL" id="MBT8728006.1"/>
    </source>
</evidence>
<organism evidence="1 2">
    <name type="scientific">Bacteroides uniformis</name>
    <dbReference type="NCBI Taxonomy" id="820"/>
    <lineage>
        <taxon>Bacteria</taxon>
        <taxon>Pseudomonadati</taxon>
        <taxon>Bacteroidota</taxon>
        <taxon>Bacteroidia</taxon>
        <taxon>Bacteroidales</taxon>
        <taxon>Bacteroidaceae</taxon>
        <taxon>Bacteroides</taxon>
    </lineage>
</organism>
<dbReference type="EMBL" id="JAFBJK010000005">
    <property type="protein sequence ID" value="MBT8728006.1"/>
    <property type="molecule type" value="Genomic_DNA"/>
</dbReference>
<proteinExistence type="predicted"/>
<comment type="caution">
    <text evidence="1">The sequence shown here is derived from an EMBL/GenBank/DDBJ whole genome shotgun (WGS) entry which is preliminary data.</text>
</comment>
<sequence>MPTYSTWERQFARFFNSTPLLKGLLKRGYVFLNYCIYSINKSRLFSVYDIYCINDCLPSNGQKNELFFGYYDKYPMNNSGLMLLNMTSYSTKKNPSARYPISVFLINMKQRKVLLEIKTGAYNWQQGCRVHWLNDELFILNDFNEKNQKYVARVFSVPNLREVKRFDYPVQDSFGTDYFLSINYRRIDTLRPDYGYRNLPKMSDTELKRLDDDGIWKIDYETGESKLLYSLKQIAAFGVKQINKDVYHKVNHLMINKSGDKFIFIHRYLKKNVRFDRLLLADVQGNLLKVLADNGMVSHCCWLNENTVFAYLRGIDDIDAYYSIDIHTGKMTLFDNTLFRKYGDGHPSSNGRFILSDSYPDKALHQHLFLYDIESGESKELGSFFHGLSYNEETRCDLHPRLSPDAKRVFFDSVCHGKRQLYYMDL</sequence>
<gene>
    <name evidence="1" type="ORF">JQN06_17920</name>
</gene>
<dbReference type="Proteomes" id="UP001196342">
    <property type="component" value="Unassembled WGS sequence"/>
</dbReference>
<evidence type="ECO:0000313" key="2">
    <source>
        <dbReference type="Proteomes" id="UP001196342"/>
    </source>
</evidence>
<name>A0ABS5X999_BACUN</name>
<keyword evidence="2" id="KW-1185">Reference proteome</keyword>
<dbReference type="Gene3D" id="2.130.10.10">
    <property type="entry name" value="YVTN repeat-like/Quinoprotein amine dehydrogenase"/>
    <property type="match status" value="1"/>
</dbReference>
<accession>A0ABS5X999</accession>
<dbReference type="SUPFAM" id="SSF82171">
    <property type="entry name" value="DPP6 N-terminal domain-like"/>
    <property type="match status" value="1"/>
</dbReference>
<protein>
    <recommendedName>
        <fullName evidence="3">Glycosyl transferase</fullName>
    </recommendedName>
</protein>
<reference evidence="1 2" key="1">
    <citation type="submission" date="2020-12" db="EMBL/GenBank/DDBJ databases">
        <title>Microorganisms.</title>
        <authorList>
            <person name="Matos J."/>
            <person name="Faleiro L."/>
            <person name="Duarte I."/>
        </authorList>
    </citation>
    <scope>NUCLEOTIDE SEQUENCE [LARGE SCALE GENOMIC DNA]</scope>
    <source>
        <strain evidence="1 2">PtFD3Pch2</strain>
    </source>
</reference>
<dbReference type="InterPro" id="IPR015943">
    <property type="entry name" value="WD40/YVTN_repeat-like_dom_sf"/>
</dbReference>